<keyword evidence="3" id="KW-1185">Reference proteome</keyword>
<evidence type="ECO:0000313" key="3">
    <source>
        <dbReference type="Proteomes" id="UP000198797"/>
    </source>
</evidence>
<protein>
    <submittedName>
        <fullName evidence="2">Uncharacterized protein</fullName>
    </submittedName>
</protein>
<evidence type="ECO:0000256" key="1">
    <source>
        <dbReference type="SAM" id="MobiDB-lite"/>
    </source>
</evidence>
<organism evidence="2 3">
    <name type="scientific">Micromonospora matsumotoense</name>
    <dbReference type="NCBI Taxonomy" id="121616"/>
    <lineage>
        <taxon>Bacteria</taxon>
        <taxon>Bacillati</taxon>
        <taxon>Actinomycetota</taxon>
        <taxon>Actinomycetes</taxon>
        <taxon>Micromonosporales</taxon>
        <taxon>Micromonosporaceae</taxon>
        <taxon>Micromonospora</taxon>
    </lineage>
</organism>
<dbReference type="OrthoDB" id="3391782at2"/>
<name>A0A1C4XSA9_9ACTN</name>
<dbReference type="AlphaFoldDB" id="A0A1C4XSA9"/>
<accession>A0A1C4XSA9</accession>
<dbReference type="EMBL" id="FMCU01000005">
    <property type="protein sequence ID" value="SCF11358.1"/>
    <property type="molecule type" value="Genomic_DNA"/>
</dbReference>
<feature type="region of interest" description="Disordered" evidence="1">
    <location>
        <begin position="1"/>
        <end position="52"/>
    </location>
</feature>
<gene>
    <name evidence="2" type="ORF">GA0070216_105131</name>
</gene>
<evidence type="ECO:0000313" key="2">
    <source>
        <dbReference type="EMBL" id="SCF11358.1"/>
    </source>
</evidence>
<sequence length="126" mass="14096">MTASNTVRPSPAWLRPYDPDDSPGPIPSVVERFRRRRRDEPEPPSEAEREAARYTVVLVSPDAAQALGDDRGEVGLHLFRDEDWDGSPGHLDDAVQLIEEACGEPVALTEHHSDLTYWTAHLREGD</sequence>
<reference evidence="3" key="1">
    <citation type="submission" date="2016-06" db="EMBL/GenBank/DDBJ databases">
        <authorList>
            <person name="Varghese N."/>
            <person name="Submissions Spin"/>
        </authorList>
    </citation>
    <scope>NUCLEOTIDE SEQUENCE [LARGE SCALE GENOMIC DNA]</scope>
    <source>
        <strain evidence="3">DSM 44100</strain>
    </source>
</reference>
<dbReference type="STRING" id="121616.GA0070216_105131"/>
<dbReference type="RefSeq" id="WP_091244368.1">
    <property type="nucleotide sequence ID" value="NZ_FMCU01000005.1"/>
</dbReference>
<feature type="compositionally biased region" description="Basic and acidic residues" evidence="1">
    <location>
        <begin position="38"/>
        <end position="52"/>
    </location>
</feature>
<dbReference type="Proteomes" id="UP000198797">
    <property type="component" value="Unassembled WGS sequence"/>
</dbReference>
<proteinExistence type="predicted"/>